<keyword evidence="7" id="KW-0732">Signal</keyword>
<dbReference type="Gene3D" id="2.60.40.10">
    <property type="entry name" value="Immunoglobulins"/>
    <property type="match status" value="1"/>
</dbReference>
<gene>
    <name evidence="8" type="ORF">TKK_019829</name>
</gene>
<keyword evidence="4" id="KW-0325">Glycoprotein</keyword>
<keyword evidence="5" id="KW-0393">Immunoglobulin domain</keyword>
<comment type="subcellular location">
    <subcellularLocation>
        <location evidence="1">Membrane</location>
        <topology evidence="1">Single-pass type I membrane protein</topology>
    </subcellularLocation>
</comment>
<keyword evidence="3" id="KW-1015">Disulfide bond</keyword>
<dbReference type="InterPro" id="IPR013783">
    <property type="entry name" value="Ig-like_fold"/>
</dbReference>
<evidence type="ECO:0000256" key="4">
    <source>
        <dbReference type="ARBA" id="ARBA00023180"/>
    </source>
</evidence>
<evidence type="ECO:0008006" key="10">
    <source>
        <dbReference type="Google" id="ProtNLM"/>
    </source>
</evidence>
<dbReference type="GO" id="GO:0016020">
    <property type="term" value="C:membrane"/>
    <property type="evidence" value="ECO:0007669"/>
    <property type="project" value="UniProtKB-SubCell"/>
</dbReference>
<dbReference type="PANTHER" id="PTHR11640">
    <property type="entry name" value="NEPHRIN"/>
    <property type="match status" value="1"/>
</dbReference>
<protein>
    <recommendedName>
        <fullName evidence="10">Ig-like domain-containing protein</fullName>
    </recommendedName>
</protein>
<dbReference type="EMBL" id="JBJJXI010000173">
    <property type="protein sequence ID" value="KAL3384434.1"/>
    <property type="molecule type" value="Genomic_DNA"/>
</dbReference>
<dbReference type="PANTHER" id="PTHR11640:SF31">
    <property type="entry name" value="IRREGULAR CHIASM C-ROUGHEST PROTEIN-RELATED"/>
    <property type="match status" value="1"/>
</dbReference>
<evidence type="ECO:0000313" key="9">
    <source>
        <dbReference type="Proteomes" id="UP001627154"/>
    </source>
</evidence>
<dbReference type="InterPro" id="IPR051275">
    <property type="entry name" value="Cell_adhesion_signaling"/>
</dbReference>
<keyword evidence="9" id="KW-1185">Reference proteome</keyword>
<evidence type="ECO:0000256" key="1">
    <source>
        <dbReference type="ARBA" id="ARBA00004479"/>
    </source>
</evidence>
<reference evidence="8 9" key="1">
    <citation type="journal article" date="2024" name="bioRxiv">
        <title>A reference genome for Trichogramma kaykai: A tiny desert-dwelling parasitoid wasp with competing sex-ratio distorters.</title>
        <authorList>
            <person name="Culotta J."/>
            <person name="Lindsey A.R."/>
        </authorList>
    </citation>
    <scope>NUCLEOTIDE SEQUENCE [LARGE SCALE GENOMIC DNA]</scope>
    <source>
        <strain evidence="8 9">KSX58</strain>
    </source>
</reference>
<evidence type="ECO:0000256" key="3">
    <source>
        <dbReference type="ARBA" id="ARBA00023157"/>
    </source>
</evidence>
<evidence type="ECO:0000256" key="7">
    <source>
        <dbReference type="SAM" id="SignalP"/>
    </source>
</evidence>
<comment type="caution">
    <text evidence="8">The sequence shown here is derived from an EMBL/GenBank/DDBJ whole genome shotgun (WGS) entry which is preliminary data.</text>
</comment>
<evidence type="ECO:0000256" key="5">
    <source>
        <dbReference type="ARBA" id="ARBA00023319"/>
    </source>
</evidence>
<evidence type="ECO:0000256" key="6">
    <source>
        <dbReference type="SAM" id="MobiDB-lite"/>
    </source>
</evidence>
<keyword evidence="2" id="KW-0472">Membrane</keyword>
<feature type="region of interest" description="Disordered" evidence="6">
    <location>
        <begin position="31"/>
        <end position="53"/>
    </location>
</feature>
<evidence type="ECO:0000256" key="2">
    <source>
        <dbReference type="ARBA" id="ARBA00023136"/>
    </source>
</evidence>
<feature type="compositionally biased region" description="Basic and acidic residues" evidence="6">
    <location>
        <begin position="31"/>
        <end position="43"/>
    </location>
</feature>
<feature type="signal peptide" evidence="7">
    <location>
        <begin position="1"/>
        <end position="26"/>
    </location>
</feature>
<organism evidence="8 9">
    <name type="scientific">Trichogramma kaykai</name>
    <dbReference type="NCBI Taxonomy" id="54128"/>
    <lineage>
        <taxon>Eukaryota</taxon>
        <taxon>Metazoa</taxon>
        <taxon>Ecdysozoa</taxon>
        <taxon>Arthropoda</taxon>
        <taxon>Hexapoda</taxon>
        <taxon>Insecta</taxon>
        <taxon>Pterygota</taxon>
        <taxon>Neoptera</taxon>
        <taxon>Endopterygota</taxon>
        <taxon>Hymenoptera</taxon>
        <taxon>Apocrita</taxon>
        <taxon>Proctotrupomorpha</taxon>
        <taxon>Chalcidoidea</taxon>
        <taxon>Trichogrammatidae</taxon>
        <taxon>Trichogramma</taxon>
    </lineage>
</organism>
<name>A0ABD2VUS3_9HYME</name>
<dbReference type="InterPro" id="IPR036179">
    <property type="entry name" value="Ig-like_dom_sf"/>
</dbReference>
<proteinExistence type="predicted"/>
<sequence>MFGTRLIVYLLYTCLATLLVHRTTVANLDLPDNHRNQHHRQPEQETSSSSSSSSWCIDTFPAHRAVALVNQTQTILCKIAAEIKICRFELPGKSGSLYLEPGQAKAEDGIEYWGEGFERGECGIKIDRVRKQHEGNYTCHLVPVDSRSEISATKRFTLAKPPLKPYLQFNYGMDTYDKTVYEIGESILISCTVEEAVPTANVSLYLGDQLLQKFVNPSKGQMIFEEITVINASRALTYDDNEKFVSCVVDHVALNKTYETKRQITVLALAPVVAEPQMPKMNVELELGESVSVDEGQTQTILCKMDIPLRLCRFMIPGEGSLVLDPDEESVADGPEYFGAGFDKGECGVKLSPVKSQHAGDITCFLLPKISKARKEESRTIHLVVNSFSKDTSSSSSTSR</sequence>
<dbReference type="SUPFAM" id="SSF48726">
    <property type="entry name" value="Immunoglobulin"/>
    <property type="match status" value="1"/>
</dbReference>
<dbReference type="Proteomes" id="UP001627154">
    <property type="component" value="Unassembled WGS sequence"/>
</dbReference>
<dbReference type="AlphaFoldDB" id="A0ABD2VUS3"/>
<evidence type="ECO:0000313" key="8">
    <source>
        <dbReference type="EMBL" id="KAL3384434.1"/>
    </source>
</evidence>
<accession>A0ABD2VUS3</accession>
<feature type="chain" id="PRO_5044893971" description="Ig-like domain-containing protein" evidence="7">
    <location>
        <begin position="27"/>
        <end position="400"/>
    </location>
</feature>